<dbReference type="PANTHER" id="PTHR35377">
    <property type="entry name" value="ANTITOXIN VAPB49-RELATED-RELATED"/>
    <property type="match status" value="1"/>
</dbReference>
<dbReference type="InterPro" id="IPR051416">
    <property type="entry name" value="phD-YefM_TA_antitoxins"/>
</dbReference>
<dbReference type="SUPFAM" id="SSF143120">
    <property type="entry name" value="YefM-like"/>
    <property type="match status" value="1"/>
</dbReference>
<gene>
    <name evidence="3" type="ORF">HHL10_15320</name>
</gene>
<protein>
    <recommendedName>
        <fullName evidence="2">Antitoxin</fullName>
    </recommendedName>
</protein>
<evidence type="ECO:0000313" key="3">
    <source>
        <dbReference type="EMBL" id="NML16351.1"/>
    </source>
</evidence>
<evidence type="ECO:0000313" key="4">
    <source>
        <dbReference type="Proteomes" id="UP000574067"/>
    </source>
</evidence>
<reference evidence="3 4" key="1">
    <citation type="submission" date="2020-04" db="EMBL/GenBank/DDBJ databases">
        <title>Azohydromonas sp. isolated from soil.</title>
        <authorList>
            <person name="Dahal R.H."/>
        </authorList>
    </citation>
    <scope>NUCLEOTIDE SEQUENCE [LARGE SCALE GENOMIC DNA]</scope>
    <source>
        <strain evidence="3 4">G-1-1-14</strain>
    </source>
</reference>
<dbReference type="NCBIfam" id="TIGR01552">
    <property type="entry name" value="phd_fam"/>
    <property type="match status" value="1"/>
</dbReference>
<name>A0A848FEM7_9BURK</name>
<accession>A0A848FEM7</accession>
<dbReference type="AlphaFoldDB" id="A0A848FEM7"/>
<comment type="function">
    <text evidence="2">Antitoxin component of a type II toxin-antitoxin (TA) system.</text>
</comment>
<evidence type="ECO:0000256" key="2">
    <source>
        <dbReference type="RuleBase" id="RU362080"/>
    </source>
</evidence>
<dbReference type="Pfam" id="PF02604">
    <property type="entry name" value="PhdYeFM_antitox"/>
    <property type="match status" value="1"/>
</dbReference>
<keyword evidence="4" id="KW-1185">Reference proteome</keyword>
<proteinExistence type="inferred from homology"/>
<dbReference type="EMBL" id="JABBFW010000009">
    <property type="protein sequence ID" value="NML16351.1"/>
    <property type="molecule type" value="Genomic_DNA"/>
</dbReference>
<dbReference type="Proteomes" id="UP000574067">
    <property type="component" value="Unassembled WGS sequence"/>
</dbReference>
<dbReference type="Gene3D" id="3.40.1620.10">
    <property type="entry name" value="YefM-like domain"/>
    <property type="match status" value="1"/>
</dbReference>
<sequence>MSTVALFEAKNRLSELIDRVQAGEVIEITRRGKVVARLTPPEADEARQRGLDAVAKLREARQGVSLGGLSSRDLIREGRR</sequence>
<dbReference type="PANTHER" id="PTHR35377:SF8">
    <property type="entry name" value="ANTITOXIN VAPB22"/>
    <property type="match status" value="1"/>
</dbReference>
<comment type="similarity">
    <text evidence="1 2">Belongs to the phD/YefM antitoxin family.</text>
</comment>
<organism evidence="3 4">
    <name type="scientific">Azohydromonas caseinilytica</name>
    <dbReference type="NCBI Taxonomy" id="2728836"/>
    <lineage>
        <taxon>Bacteria</taxon>
        <taxon>Pseudomonadati</taxon>
        <taxon>Pseudomonadota</taxon>
        <taxon>Betaproteobacteria</taxon>
        <taxon>Burkholderiales</taxon>
        <taxon>Sphaerotilaceae</taxon>
        <taxon>Azohydromonas</taxon>
    </lineage>
</organism>
<dbReference type="InterPro" id="IPR006442">
    <property type="entry name" value="Antitoxin_Phd/YefM"/>
</dbReference>
<dbReference type="InterPro" id="IPR036165">
    <property type="entry name" value="YefM-like_sf"/>
</dbReference>
<evidence type="ECO:0000256" key="1">
    <source>
        <dbReference type="ARBA" id="ARBA00009981"/>
    </source>
</evidence>
<comment type="caution">
    <text evidence="3">The sequence shown here is derived from an EMBL/GenBank/DDBJ whole genome shotgun (WGS) entry which is preliminary data.</text>
</comment>
<dbReference type="RefSeq" id="WP_169161246.1">
    <property type="nucleotide sequence ID" value="NZ_JABBFW010000009.1"/>
</dbReference>